<comment type="caution">
    <text evidence="2">The sequence shown here is derived from an EMBL/GenBank/DDBJ whole genome shotgun (WGS) entry which is preliminary data.</text>
</comment>
<accession>A0A3E4WHD2</accession>
<dbReference type="EMBL" id="QSTF01000007">
    <property type="protein sequence ID" value="RGM41600.1"/>
    <property type="molecule type" value="Genomic_DNA"/>
</dbReference>
<protein>
    <submittedName>
        <fullName evidence="2">Uncharacterized protein</fullName>
    </submittedName>
</protein>
<dbReference type="Proteomes" id="UP000260780">
    <property type="component" value="Unassembled WGS sequence"/>
</dbReference>
<gene>
    <name evidence="2" type="ORF">DXC17_04625</name>
</gene>
<sequence length="122" mass="13880">MKAKKKQVVGLLINLLEWAIVSMVLSSLIILGDFNVPSSWVYLSSVVVSFLILYVFYWERGTYYFVSFVAGGVPGRVFLKFDERVSLDVIENTISGLYSGERVLVTGYKTVSRYEYELNIKS</sequence>
<feature type="transmembrane region" description="Helical" evidence="1">
    <location>
        <begin position="12"/>
        <end position="34"/>
    </location>
</feature>
<organism evidence="2 3">
    <name type="scientific">Phocaeicola plebeius</name>
    <dbReference type="NCBI Taxonomy" id="310297"/>
    <lineage>
        <taxon>Bacteria</taxon>
        <taxon>Pseudomonadati</taxon>
        <taxon>Bacteroidota</taxon>
        <taxon>Bacteroidia</taxon>
        <taxon>Bacteroidales</taxon>
        <taxon>Bacteroidaceae</taxon>
        <taxon>Phocaeicola</taxon>
    </lineage>
</organism>
<dbReference type="AlphaFoldDB" id="A0A3E4WHD2"/>
<dbReference type="RefSeq" id="WP_117747510.1">
    <property type="nucleotide sequence ID" value="NZ_DAWDCE010000033.1"/>
</dbReference>
<evidence type="ECO:0000313" key="2">
    <source>
        <dbReference type="EMBL" id="RGM41600.1"/>
    </source>
</evidence>
<proteinExistence type="predicted"/>
<keyword evidence="1" id="KW-1133">Transmembrane helix</keyword>
<evidence type="ECO:0000256" key="1">
    <source>
        <dbReference type="SAM" id="Phobius"/>
    </source>
</evidence>
<reference evidence="2 3" key="1">
    <citation type="submission" date="2018-08" db="EMBL/GenBank/DDBJ databases">
        <title>A genome reference for cultivated species of the human gut microbiota.</title>
        <authorList>
            <person name="Zou Y."/>
            <person name="Xue W."/>
            <person name="Luo G."/>
        </authorList>
    </citation>
    <scope>NUCLEOTIDE SEQUENCE [LARGE SCALE GENOMIC DNA]</scope>
    <source>
        <strain evidence="2 3">OM08-14</strain>
    </source>
</reference>
<name>A0A3E4WHD2_9BACT</name>
<keyword evidence="1" id="KW-0472">Membrane</keyword>
<evidence type="ECO:0000313" key="3">
    <source>
        <dbReference type="Proteomes" id="UP000260780"/>
    </source>
</evidence>
<feature type="transmembrane region" description="Helical" evidence="1">
    <location>
        <begin position="40"/>
        <end position="58"/>
    </location>
</feature>
<keyword evidence="1" id="KW-0812">Transmembrane</keyword>